<feature type="compositionally biased region" description="Low complexity" evidence="1">
    <location>
        <begin position="34"/>
        <end position="45"/>
    </location>
</feature>
<protein>
    <submittedName>
        <fullName evidence="2">Uncharacterized protein</fullName>
    </submittedName>
</protein>
<evidence type="ECO:0000313" key="3">
    <source>
        <dbReference type="Proteomes" id="UP000177625"/>
    </source>
</evidence>
<dbReference type="AlphaFoldDB" id="A0A1E1LYE5"/>
<organism evidence="2 3">
    <name type="scientific">Rhynchosporium secalis</name>
    <name type="common">Barley scald fungus</name>
    <dbReference type="NCBI Taxonomy" id="38038"/>
    <lineage>
        <taxon>Eukaryota</taxon>
        <taxon>Fungi</taxon>
        <taxon>Dikarya</taxon>
        <taxon>Ascomycota</taxon>
        <taxon>Pezizomycotina</taxon>
        <taxon>Leotiomycetes</taxon>
        <taxon>Helotiales</taxon>
        <taxon>Ploettnerulaceae</taxon>
        <taxon>Rhynchosporium</taxon>
    </lineage>
</organism>
<dbReference type="EMBL" id="FJVC01000058">
    <property type="protein sequence ID" value="CZT41882.1"/>
    <property type="molecule type" value="Genomic_DNA"/>
</dbReference>
<proteinExistence type="predicted"/>
<keyword evidence="3" id="KW-1185">Reference proteome</keyword>
<evidence type="ECO:0000256" key="1">
    <source>
        <dbReference type="SAM" id="MobiDB-lite"/>
    </source>
</evidence>
<accession>A0A1E1LYE5</accession>
<dbReference type="Proteomes" id="UP000177625">
    <property type="component" value="Unassembled WGS sequence"/>
</dbReference>
<name>A0A1E1LYE5_RHYSE</name>
<reference evidence="3" key="1">
    <citation type="submission" date="2016-03" db="EMBL/GenBank/DDBJ databases">
        <authorList>
            <person name="Guldener U."/>
        </authorList>
    </citation>
    <scope>NUCLEOTIDE SEQUENCE [LARGE SCALE GENOMIC DNA]</scope>
</reference>
<feature type="compositionally biased region" description="Polar residues" evidence="1">
    <location>
        <begin position="1"/>
        <end position="16"/>
    </location>
</feature>
<gene>
    <name evidence="2" type="ORF">RSE6_01687</name>
</gene>
<feature type="compositionally biased region" description="Basic and acidic residues" evidence="1">
    <location>
        <begin position="46"/>
        <end position="57"/>
    </location>
</feature>
<evidence type="ECO:0000313" key="2">
    <source>
        <dbReference type="EMBL" id="CZT41882.1"/>
    </source>
</evidence>
<sequence length="420" mass="46176">MGCSNSTPFTTASNSAEMRRICKSQISPPVVKESSPSQSITSIYSNDREEDQRHRYDTSTPPRPPTARGPTASCREKNEDTMRRATKMIKGRAARPGISFQAPTPTKQRPAKKKNRLSLDYIIPFPFKSSAGTGFSIVHSPSTRSASSASSAGNALPEEVPLVAPQIGKLIHAIRAYSFLNTQTKSQTLQDLRNLIEALPRPPRAMRCRQLLGTLMDDVGNLYERKRDVWRRAVEGVLVGEKVGKAGYNFDFEDNKRGGERDRGRANNEGGLEGLWEEFMSLHIDEMREMARTLNGACKLMSIFDLLSALRAGSEELLDLDAKISMRLKSDFEVVLGELKYFEGTSVTALGMDGGEGEGGLSGVGQIMGGSASMQWRVLSIVQGKRKEGLQWRMENVKRGRGQVSVMLLGVVEDLAEGGE</sequence>
<feature type="region of interest" description="Disordered" evidence="1">
    <location>
        <begin position="1"/>
        <end position="77"/>
    </location>
</feature>